<proteinExistence type="predicted"/>
<protein>
    <submittedName>
        <fullName evidence="2">Uncharacterized protein</fullName>
    </submittedName>
</protein>
<accession>A0ABW8C1A9</accession>
<sequence length="49" mass="5214">MITIVCHCGDNIGVPSGTEADQGEWHVYHGDDDGRPTACPLDAEGEMRG</sequence>
<dbReference type="Proteomes" id="UP001614394">
    <property type="component" value="Unassembled WGS sequence"/>
</dbReference>
<comment type="caution">
    <text evidence="2">The sequence shown here is derived from an EMBL/GenBank/DDBJ whole genome shotgun (WGS) entry which is preliminary data.</text>
</comment>
<keyword evidence="3" id="KW-1185">Reference proteome</keyword>
<dbReference type="RefSeq" id="WP_399645195.1">
    <property type="nucleotide sequence ID" value="NZ_JBITYG010000002.1"/>
</dbReference>
<organism evidence="2 3">
    <name type="scientific">Streptomyces fildesensis</name>
    <dbReference type="NCBI Taxonomy" id="375757"/>
    <lineage>
        <taxon>Bacteria</taxon>
        <taxon>Bacillati</taxon>
        <taxon>Actinomycetota</taxon>
        <taxon>Actinomycetes</taxon>
        <taxon>Kitasatosporales</taxon>
        <taxon>Streptomycetaceae</taxon>
        <taxon>Streptomyces</taxon>
    </lineage>
</organism>
<dbReference type="EMBL" id="JBITYG010000002">
    <property type="protein sequence ID" value="MFI9100219.1"/>
    <property type="molecule type" value="Genomic_DNA"/>
</dbReference>
<evidence type="ECO:0000313" key="2">
    <source>
        <dbReference type="EMBL" id="MFI9100219.1"/>
    </source>
</evidence>
<evidence type="ECO:0000313" key="3">
    <source>
        <dbReference type="Proteomes" id="UP001614394"/>
    </source>
</evidence>
<evidence type="ECO:0000256" key="1">
    <source>
        <dbReference type="SAM" id="MobiDB-lite"/>
    </source>
</evidence>
<reference evidence="2 3" key="1">
    <citation type="submission" date="2024-10" db="EMBL/GenBank/DDBJ databases">
        <title>The Natural Products Discovery Center: Release of the First 8490 Sequenced Strains for Exploring Actinobacteria Biosynthetic Diversity.</title>
        <authorList>
            <person name="Kalkreuter E."/>
            <person name="Kautsar S.A."/>
            <person name="Yang D."/>
            <person name="Bader C.D."/>
            <person name="Teijaro C.N."/>
            <person name="Fluegel L."/>
            <person name="Davis C.M."/>
            <person name="Simpson J.R."/>
            <person name="Lauterbach L."/>
            <person name="Steele A.D."/>
            <person name="Gui C."/>
            <person name="Meng S."/>
            <person name="Li G."/>
            <person name="Viehrig K."/>
            <person name="Ye F."/>
            <person name="Su P."/>
            <person name="Kiefer A.F."/>
            <person name="Nichols A."/>
            <person name="Cepeda A.J."/>
            <person name="Yan W."/>
            <person name="Fan B."/>
            <person name="Jiang Y."/>
            <person name="Adhikari A."/>
            <person name="Zheng C.-J."/>
            <person name="Schuster L."/>
            <person name="Cowan T.M."/>
            <person name="Smanski M.J."/>
            <person name="Chevrette M.G."/>
            <person name="De Carvalho L.P.S."/>
            <person name="Shen B."/>
        </authorList>
    </citation>
    <scope>NUCLEOTIDE SEQUENCE [LARGE SCALE GENOMIC DNA]</scope>
    <source>
        <strain evidence="2 3">NPDC053399</strain>
    </source>
</reference>
<name>A0ABW8C1A9_9ACTN</name>
<feature type="region of interest" description="Disordered" evidence="1">
    <location>
        <begin position="29"/>
        <end position="49"/>
    </location>
</feature>
<gene>
    <name evidence="2" type="ORF">ACIGXA_06820</name>
</gene>